<proteinExistence type="predicted"/>
<dbReference type="Proteomes" id="UP001159363">
    <property type="component" value="Chromosome 2"/>
</dbReference>
<organism evidence="1 2">
    <name type="scientific">Dryococelus australis</name>
    <dbReference type="NCBI Taxonomy" id="614101"/>
    <lineage>
        <taxon>Eukaryota</taxon>
        <taxon>Metazoa</taxon>
        <taxon>Ecdysozoa</taxon>
        <taxon>Arthropoda</taxon>
        <taxon>Hexapoda</taxon>
        <taxon>Insecta</taxon>
        <taxon>Pterygota</taxon>
        <taxon>Neoptera</taxon>
        <taxon>Polyneoptera</taxon>
        <taxon>Phasmatodea</taxon>
        <taxon>Verophasmatodea</taxon>
        <taxon>Anareolatae</taxon>
        <taxon>Phasmatidae</taxon>
        <taxon>Eurycanthinae</taxon>
        <taxon>Dryococelus</taxon>
    </lineage>
</organism>
<keyword evidence="2" id="KW-1185">Reference proteome</keyword>
<evidence type="ECO:0000313" key="1">
    <source>
        <dbReference type="EMBL" id="KAJ8892109.1"/>
    </source>
</evidence>
<sequence length="87" mass="10005">MVAMFDLQAVIQLLRETIAVYFYKRKLNIFNFMVYDATTKQGNFCGVAKRGACEIASCVFDFLKERYQGTKAIFYSDNCCGQNKNET</sequence>
<dbReference type="PANTHER" id="PTHR10773:SF19">
    <property type="match status" value="1"/>
</dbReference>
<dbReference type="EMBL" id="JARBHB010000002">
    <property type="protein sequence ID" value="KAJ8892109.1"/>
    <property type="molecule type" value="Genomic_DNA"/>
</dbReference>
<evidence type="ECO:0000313" key="2">
    <source>
        <dbReference type="Proteomes" id="UP001159363"/>
    </source>
</evidence>
<reference evidence="1 2" key="1">
    <citation type="submission" date="2023-02" db="EMBL/GenBank/DDBJ databases">
        <title>LHISI_Scaffold_Assembly.</title>
        <authorList>
            <person name="Stuart O.P."/>
            <person name="Cleave R."/>
            <person name="Magrath M.J.L."/>
            <person name="Mikheyev A.S."/>
        </authorList>
    </citation>
    <scope>NUCLEOTIDE SEQUENCE [LARGE SCALE GENOMIC DNA]</scope>
    <source>
        <strain evidence="1">Daus_M_001</strain>
        <tissue evidence="1">Leg muscle</tissue>
    </source>
</reference>
<dbReference type="PANTHER" id="PTHR10773">
    <property type="entry name" value="DNA-DIRECTED RNA POLYMERASES I, II, AND III SUBUNIT RPABC2"/>
    <property type="match status" value="1"/>
</dbReference>
<name>A0ABQ9I651_9NEOP</name>
<gene>
    <name evidence="1" type="ORF">PR048_004689</name>
</gene>
<protein>
    <submittedName>
        <fullName evidence="1">Uncharacterized protein</fullName>
    </submittedName>
</protein>
<comment type="caution">
    <text evidence="1">The sequence shown here is derived from an EMBL/GenBank/DDBJ whole genome shotgun (WGS) entry which is preliminary data.</text>
</comment>
<accession>A0ABQ9I651</accession>